<dbReference type="InterPro" id="IPR050351">
    <property type="entry name" value="BphY/WalK/GraS-like"/>
</dbReference>
<dbReference type="InterPro" id="IPR004358">
    <property type="entry name" value="Sig_transdc_His_kin-like_C"/>
</dbReference>
<name>A0A399T5W0_9BACT</name>
<dbReference type="EMBL" id="QWGR01000003">
    <property type="protein sequence ID" value="RIJ49557.1"/>
    <property type="molecule type" value="Genomic_DNA"/>
</dbReference>
<feature type="transmembrane region" description="Helical" evidence="7">
    <location>
        <begin position="35"/>
        <end position="57"/>
    </location>
</feature>
<dbReference type="InterPro" id="IPR036097">
    <property type="entry name" value="HisK_dim/P_sf"/>
</dbReference>
<evidence type="ECO:0000313" key="10">
    <source>
        <dbReference type="Proteomes" id="UP000265926"/>
    </source>
</evidence>
<evidence type="ECO:0000313" key="9">
    <source>
        <dbReference type="EMBL" id="RIJ49557.1"/>
    </source>
</evidence>
<keyword evidence="3" id="KW-0597">Phosphoprotein</keyword>
<evidence type="ECO:0000256" key="1">
    <source>
        <dbReference type="ARBA" id="ARBA00000085"/>
    </source>
</evidence>
<feature type="domain" description="Histidine kinase" evidence="8">
    <location>
        <begin position="127"/>
        <end position="346"/>
    </location>
</feature>
<dbReference type="RefSeq" id="WP_119437442.1">
    <property type="nucleotide sequence ID" value="NZ_QWGR01000003.1"/>
</dbReference>
<dbReference type="InterPro" id="IPR036890">
    <property type="entry name" value="HATPase_C_sf"/>
</dbReference>
<protein>
    <recommendedName>
        <fullName evidence="2">histidine kinase</fullName>
        <ecNumber evidence="2">2.7.13.3</ecNumber>
    </recommendedName>
</protein>
<accession>A0A399T5W0</accession>
<dbReference type="SMART" id="SM00387">
    <property type="entry name" value="HATPase_c"/>
    <property type="match status" value="1"/>
</dbReference>
<evidence type="ECO:0000256" key="6">
    <source>
        <dbReference type="ARBA" id="ARBA00023012"/>
    </source>
</evidence>
<sequence length="346" mass="39799">MKTYSSKFLSAIVSSVLTILALAIALLVYHYGKHLLVVIIPVILFFVATYYSILFIIRKYVTDRIKPIYNTIRDLPLSGKKMDEKMLDPNSLLLNVKFEVEEWAKTQMKEIERLKELEKYRKDFVGNVSHELKTPIFNIQGYVLTLLEGGLDDPKINKLYLKRTEKSIDRMVSIVEDLESITKLESGELKLNITRFDIVKTVEEVLEMEHWQATESKISVQIVNKPDRPIYVKADKKRILEVVTNLIVNGIKYGKKKGNVNISFYDLEDNIIVEVADDGIGIEKKDLPRIFERFYRVDKSRSREQGGTGLGLSIVKHIIEAHNQSINVRSVLDKGTTFNFTLEKAK</sequence>
<dbReference type="CDD" id="cd00075">
    <property type="entry name" value="HATPase"/>
    <property type="match status" value="1"/>
</dbReference>
<dbReference type="Pfam" id="PF00512">
    <property type="entry name" value="HisKA"/>
    <property type="match status" value="1"/>
</dbReference>
<comment type="catalytic activity">
    <reaction evidence="1">
        <text>ATP + protein L-histidine = ADP + protein N-phospho-L-histidine.</text>
        <dbReference type="EC" id="2.7.13.3"/>
    </reaction>
</comment>
<evidence type="ECO:0000256" key="5">
    <source>
        <dbReference type="ARBA" id="ARBA00022777"/>
    </source>
</evidence>
<proteinExistence type="predicted"/>
<keyword evidence="10" id="KW-1185">Reference proteome</keyword>
<evidence type="ECO:0000256" key="7">
    <source>
        <dbReference type="SAM" id="Phobius"/>
    </source>
</evidence>
<dbReference type="Proteomes" id="UP000265926">
    <property type="component" value="Unassembled WGS sequence"/>
</dbReference>
<dbReference type="Pfam" id="PF02518">
    <property type="entry name" value="HATPase_c"/>
    <property type="match status" value="1"/>
</dbReference>
<evidence type="ECO:0000256" key="4">
    <source>
        <dbReference type="ARBA" id="ARBA00022679"/>
    </source>
</evidence>
<dbReference type="FunFam" id="3.30.565.10:FF:000006">
    <property type="entry name" value="Sensor histidine kinase WalK"/>
    <property type="match status" value="1"/>
</dbReference>
<keyword evidence="4" id="KW-0808">Transferase</keyword>
<dbReference type="Gene3D" id="3.30.565.10">
    <property type="entry name" value="Histidine kinase-like ATPase, C-terminal domain"/>
    <property type="match status" value="1"/>
</dbReference>
<dbReference type="PANTHER" id="PTHR45453">
    <property type="entry name" value="PHOSPHATE REGULON SENSOR PROTEIN PHOR"/>
    <property type="match status" value="1"/>
</dbReference>
<keyword evidence="7" id="KW-1133">Transmembrane helix</keyword>
<dbReference type="CDD" id="cd00082">
    <property type="entry name" value="HisKA"/>
    <property type="match status" value="1"/>
</dbReference>
<dbReference type="SUPFAM" id="SSF47384">
    <property type="entry name" value="Homodimeric domain of signal transducing histidine kinase"/>
    <property type="match status" value="1"/>
</dbReference>
<dbReference type="SMART" id="SM00388">
    <property type="entry name" value="HisKA"/>
    <property type="match status" value="1"/>
</dbReference>
<dbReference type="InterPro" id="IPR005467">
    <property type="entry name" value="His_kinase_dom"/>
</dbReference>
<reference evidence="9 10" key="1">
    <citation type="submission" date="2018-08" db="EMBL/GenBank/DDBJ databases">
        <title>Pallidiluteibacterium maritimus gen. nov., sp. nov., isolated from coastal sediment.</title>
        <authorList>
            <person name="Zhou L.Y."/>
        </authorList>
    </citation>
    <scope>NUCLEOTIDE SEQUENCE [LARGE SCALE GENOMIC DNA]</scope>
    <source>
        <strain evidence="9 10">XSD2</strain>
    </source>
</reference>
<keyword evidence="6" id="KW-0902">Two-component regulatory system</keyword>
<gene>
    <name evidence="9" type="ORF">D1614_07660</name>
</gene>
<dbReference type="PANTHER" id="PTHR45453:SF1">
    <property type="entry name" value="PHOSPHATE REGULON SENSOR PROTEIN PHOR"/>
    <property type="match status" value="1"/>
</dbReference>
<evidence type="ECO:0000256" key="2">
    <source>
        <dbReference type="ARBA" id="ARBA00012438"/>
    </source>
</evidence>
<keyword evidence="5 9" id="KW-0418">Kinase</keyword>
<keyword evidence="7" id="KW-0472">Membrane</keyword>
<dbReference type="PROSITE" id="PS50109">
    <property type="entry name" value="HIS_KIN"/>
    <property type="match status" value="1"/>
</dbReference>
<evidence type="ECO:0000256" key="3">
    <source>
        <dbReference type="ARBA" id="ARBA00022553"/>
    </source>
</evidence>
<comment type="caution">
    <text evidence="9">The sequence shown here is derived from an EMBL/GenBank/DDBJ whole genome shotgun (WGS) entry which is preliminary data.</text>
</comment>
<dbReference type="GO" id="GO:0005886">
    <property type="term" value="C:plasma membrane"/>
    <property type="evidence" value="ECO:0007669"/>
    <property type="project" value="TreeGrafter"/>
</dbReference>
<dbReference type="PRINTS" id="PR00344">
    <property type="entry name" value="BCTRLSENSOR"/>
</dbReference>
<dbReference type="InterPro" id="IPR003594">
    <property type="entry name" value="HATPase_dom"/>
</dbReference>
<dbReference type="InterPro" id="IPR003661">
    <property type="entry name" value="HisK_dim/P_dom"/>
</dbReference>
<dbReference type="GO" id="GO:0000155">
    <property type="term" value="F:phosphorelay sensor kinase activity"/>
    <property type="evidence" value="ECO:0007669"/>
    <property type="project" value="InterPro"/>
</dbReference>
<dbReference type="Gene3D" id="1.10.287.130">
    <property type="match status" value="1"/>
</dbReference>
<dbReference type="AlphaFoldDB" id="A0A399T5W0"/>
<dbReference type="GO" id="GO:0004721">
    <property type="term" value="F:phosphoprotein phosphatase activity"/>
    <property type="evidence" value="ECO:0007669"/>
    <property type="project" value="TreeGrafter"/>
</dbReference>
<dbReference type="EC" id="2.7.13.3" evidence="2"/>
<dbReference type="OrthoDB" id="9813151at2"/>
<keyword evidence="7" id="KW-0812">Transmembrane</keyword>
<dbReference type="SUPFAM" id="SSF55874">
    <property type="entry name" value="ATPase domain of HSP90 chaperone/DNA topoisomerase II/histidine kinase"/>
    <property type="match status" value="1"/>
</dbReference>
<evidence type="ECO:0000259" key="8">
    <source>
        <dbReference type="PROSITE" id="PS50109"/>
    </source>
</evidence>
<dbReference type="GO" id="GO:0016036">
    <property type="term" value="P:cellular response to phosphate starvation"/>
    <property type="evidence" value="ECO:0007669"/>
    <property type="project" value="TreeGrafter"/>
</dbReference>
<feature type="transmembrane region" description="Helical" evidence="7">
    <location>
        <begin position="7"/>
        <end position="29"/>
    </location>
</feature>
<organism evidence="9 10">
    <name type="scientific">Maribellus luteus</name>
    <dbReference type="NCBI Taxonomy" id="2305463"/>
    <lineage>
        <taxon>Bacteria</taxon>
        <taxon>Pseudomonadati</taxon>
        <taxon>Bacteroidota</taxon>
        <taxon>Bacteroidia</taxon>
        <taxon>Marinilabiliales</taxon>
        <taxon>Prolixibacteraceae</taxon>
        <taxon>Maribellus</taxon>
    </lineage>
</organism>